<dbReference type="EMBL" id="FMWD01000003">
    <property type="protein sequence ID" value="SCZ55082.1"/>
    <property type="molecule type" value="Genomic_DNA"/>
</dbReference>
<dbReference type="InterPro" id="IPR038418">
    <property type="entry name" value="6-PTP_synth/QueD_sf"/>
</dbReference>
<evidence type="ECO:0000256" key="5">
    <source>
        <dbReference type="PIRNR" id="PIRNR006113"/>
    </source>
</evidence>
<keyword evidence="5 7" id="KW-0479">Metal-binding</keyword>
<dbReference type="SUPFAM" id="SSF55620">
    <property type="entry name" value="Tetrahydrobiopterin biosynthesis enzymes-like"/>
    <property type="match status" value="1"/>
</dbReference>
<evidence type="ECO:0000256" key="2">
    <source>
        <dbReference type="ARBA" id="ARBA00008900"/>
    </source>
</evidence>
<keyword evidence="5" id="KW-0456">Lyase</keyword>
<feature type="active site" description="Proton acceptor" evidence="6">
    <location>
        <position position="26"/>
    </location>
</feature>
<dbReference type="OrthoDB" id="9804698at2"/>
<sequence length="127" mass="14681">MTAQYTLKVVTDFAAAHSLRDYPGDCQHLHGHNWKVEVEVAAPALDRMGMVVDFKRIKQAAREVTEELDHRYLNEIPPFDELNPTAENMAAYIYRQIGERLNDQRVKVCAITLWETERACVRYTEEG</sequence>
<dbReference type="PANTHER" id="PTHR12589:SF8">
    <property type="entry name" value="6-CARBOXY-5,6,7,8-TETRAHYDROPTERIN SYNTHASE"/>
    <property type="match status" value="1"/>
</dbReference>
<evidence type="ECO:0000256" key="4">
    <source>
        <dbReference type="ARBA" id="ARBA00048807"/>
    </source>
</evidence>
<feature type="binding site" evidence="7">
    <location>
        <position position="17"/>
    </location>
    <ligand>
        <name>Zn(2+)</name>
        <dbReference type="ChEBI" id="CHEBI:29105"/>
    </ligand>
</feature>
<name>A0A1G5Q095_9GAMM</name>
<dbReference type="GO" id="GO:0046872">
    <property type="term" value="F:metal ion binding"/>
    <property type="evidence" value="ECO:0007669"/>
    <property type="project" value="UniProtKB-KW"/>
</dbReference>
<accession>A0A1G5Q095</accession>
<dbReference type="Pfam" id="PF01242">
    <property type="entry name" value="PTPS"/>
    <property type="match status" value="1"/>
</dbReference>
<dbReference type="AlphaFoldDB" id="A0A1G5Q095"/>
<evidence type="ECO:0000313" key="8">
    <source>
        <dbReference type="EMBL" id="SCZ55082.1"/>
    </source>
</evidence>
<evidence type="ECO:0000256" key="1">
    <source>
        <dbReference type="ARBA" id="ARBA00005061"/>
    </source>
</evidence>
<comment type="cofactor">
    <cofactor evidence="5 7">
        <name>Zn(2+)</name>
        <dbReference type="ChEBI" id="CHEBI:29105"/>
    </cofactor>
    <text evidence="5 7">Binds 1 zinc ion per subunit.</text>
</comment>
<gene>
    <name evidence="8" type="ORF">SAMN03097708_01072</name>
</gene>
<keyword evidence="5 7" id="KW-0862">Zinc</keyword>
<organism evidence="8 9">
    <name type="scientific">Thiohalomonas denitrificans</name>
    <dbReference type="NCBI Taxonomy" id="415747"/>
    <lineage>
        <taxon>Bacteria</taxon>
        <taxon>Pseudomonadati</taxon>
        <taxon>Pseudomonadota</taxon>
        <taxon>Gammaproteobacteria</taxon>
        <taxon>Thiohalomonadales</taxon>
        <taxon>Thiohalomonadaceae</taxon>
        <taxon>Thiohalomonas</taxon>
    </lineage>
</organism>
<protein>
    <recommendedName>
        <fullName evidence="3 5">6-carboxy-5,6,7,8-tetrahydropterin synthase</fullName>
        <ecNumber evidence="5">4.-.-.-</ecNumber>
    </recommendedName>
</protein>
<dbReference type="GO" id="GO:0070497">
    <property type="term" value="F:6-carboxytetrahydropterin synthase activity"/>
    <property type="evidence" value="ECO:0007669"/>
    <property type="project" value="UniProtKB-EC"/>
</dbReference>
<evidence type="ECO:0000256" key="6">
    <source>
        <dbReference type="PIRSR" id="PIRSR006113-1"/>
    </source>
</evidence>
<dbReference type="PIRSF" id="PIRSF006113">
    <property type="entry name" value="PTP_synth"/>
    <property type="match status" value="1"/>
</dbReference>
<dbReference type="PANTHER" id="PTHR12589">
    <property type="entry name" value="PYRUVOYL TETRAHYDROBIOPTERIN SYNTHASE"/>
    <property type="match status" value="1"/>
</dbReference>
<keyword evidence="5" id="KW-0671">Queuosine biosynthesis</keyword>
<feature type="binding site" evidence="7">
    <location>
        <position position="30"/>
    </location>
    <ligand>
        <name>Zn(2+)</name>
        <dbReference type="ChEBI" id="CHEBI:29105"/>
    </ligand>
</feature>
<comment type="pathway">
    <text evidence="1 5">Purine metabolism; 7-cyano-7-deazaguanine biosynthesis.</text>
</comment>
<reference evidence="8 9" key="1">
    <citation type="submission" date="2016-10" db="EMBL/GenBank/DDBJ databases">
        <authorList>
            <person name="de Groot N.N."/>
        </authorList>
    </citation>
    <scope>NUCLEOTIDE SEQUENCE [LARGE SCALE GENOMIC DNA]</scope>
    <source>
        <strain evidence="8 9">HLD2</strain>
    </source>
</reference>
<dbReference type="STRING" id="415747.SAMN03097708_01072"/>
<evidence type="ECO:0000256" key="3">
    <source>
        <dbReference type="ARBA" id="ARBA00018141"/>
    </source>
</evidence>
<dbReference type="Gene3D" id="3.30.479.10">
    <property type="entry name" value="6-pyruvoyl tetrahydropterin synthase/QueD"/>
    <property type="match status" value="1"/>
</dbReference>
<dbReference type="Proteomes" id="UP000199648">
    <property type="component" value="Unassembled WGS sequence"/>
</dbReference>
<dbReference type="UniPathway" id="UPA00391"/>
<evidence type="ECO:0000256" key="7">
    <source>
        <dbReference type="PIRSR" id="PIRSR006113-2"/>
    </source>
</evidence>
<feature type="binding site" evidence="7">
    <location>
        <position position="32"/>
    </location>
    <ligand>
        <name>Zn(2+)</name>
        <dbReference type="ChEBI" id="CHEBI:29105"/>
    </ligand>
</feature>
<comment type="similarity">
    <text evidence="2 5">Belongs to the PTPS family. QueD subfamily.</text>
</comment>
<keyword evidence="9" id="KW-1185">Reference proteome</keyword>
<dbReference type="RefSeq" id="WP_092993582.1">
    <property type="nucleotide sequence ID" value="NZ_FMWD01000003.1"/>
</dbReference>
<comment type="catalytic activity">
    <reaction evidence="4 5">
        <text>7,8-dihydroneopterin 3'-triphosphate + H2O = 6-carboxy-5,6,7,8-tetrahydropterin + triphosphate + acetaldehyde + 2 H(+)</text>
        <dbReference type="Rhea" id="RHEA:27966"/>
        <dbReference type="ChEBI" id="CHEBI:15343"/>
        <dbReference type="ChEBI" id="CHEBI:15377"/>
        <dbReference type="ChEBI" id="CHEBI:15378"/>
        <dbReference type="ChEBI" id="CHEBI:18036"/>
        <dbReference type="ChEBI" id="CHEBI:58462"/>
        <dbReference type="ChEBI" id="CHEBI:61032"/>
        <dbReference type="EC" id="4.1.2.50"/>
    </reaction>
</comment>
<dbReference type="InterPro" id="IPR007115">
    <property type="entry name" value="6-PTP_synth/QueD"/>
</dbReference>
<feature type="active site" description="Charge relay system" evidence="6">
    <location>
        <position position="115"/>
    </location>
</feature>
<dbReference type="GO" id="GO:0008616">
    <property type="term" value="P:tRNA queuosine(34) biosynthetic process"/>
    <property type="evidence" value="ECO:0007669"/>
    <property type="project" value="UniProtKB-KW"/>
</dbReference>
<dbReference type="NCBIfam" id="TIGR03367">
    <property type="entry name" value="queuosine_QueD"/>
    <property type="match status" value="1"/>
</dbReference>
<dbReference type="EC" id="4.-.-.-" evidence="5"/>
<evidence type="ECO:0000313" key="9">
    <source>
        <dbReference type="Proteomes" id="UP000199648"/>
    </source>
</evidence>
<proteinExistence type="inferred from homology"/>
<feature type="active site" description="Charge relay system" evidence="6">
    <location>
        <position position="70"/>
    </location>
</feature>